<dbReference type="AlphaFoldDB" id="D9Q0L4"/>
<dbReference type="KEGG" id="asc:ASAC_0445"/>
<dbReference type="STRING" id="666510.ASAC_0445"/>
<evidence type="ECO:0000256" key="1">
    <source>
        <dbReference type="ARBA" id="ARBA00007228"/>
    </source>
</evidence>
<evidence type="ECO:0000256" key="2">
    <source>
        <dbReference type="ARBA" id="ARBA00022603"/>
    </source>
</evidence>
<dbReference type="Pfam" id="PF00588">
    <property type="entry name" value="SpoU_methylase"/>
    <property type="match status" value="1"/>
</dbReference>
<keyword evidence="7" id="KW-1185">Reference proteome</keyword>
<evidence type="ECO:0000313" key="7">
    <source>
        <dbReference type="Proteomes" id="UP000000346"/>
    </source>
</evidence>
<dbReference type="GO" id="GO:0003723">
    <property type="term" value="F:RNA binding"/>
    <property type="evidence" value="ECO:0007669"/>
    <property type="project" value="InterPro"/>
</dbReference>
<feature type="domain" description="tRNA/rRNA methyltransferase SpoU type" evidence="5">
    <location>
        <begin position="5"/>
        <end position="153"/>
    </location>
</feature>
<dbReference type="CDD" id="cd18093">
    <property type="entry name" value="SpoU-like_TrmJ"/>
    <property type="match status" value="1"/>
</dbReference>
<dbReference type="GO" id="GO:0002128">
    <property type="term" value="P:tRNA nucleoside ribose methylation"/>
    <property type="evidence" value="ECO:0007669"/>
    <property type="project" value="TreeGrafter"/>
</dbReference>
<dbReference type="EMBL" id="CP001742">
    <property type="protein sequence ID" value="ADL18852.1"/>
    <property type="molecule type" value="Genomic_DNA"/>
</dbReference>
<evidence type="ECO:0000256" key="4">
    <source>
        <dbReference type="ARBA" id="ARBA00022691"/>
    </source>
</evidence>
<protein>
    <submittedName>
        <fullName evidence="6">rRNA methylase</fullName>
    </submittedName>
</protein>
<reference evidence="6 7" key="1">
    <citation type="journal article" date="2010" name="Appl. Environ. Microbiol.">
        <title>The genome sequence of the crenarchaeon Acidilobus saccharovorans supports a new order, Acidilobales, and suggests an important ecological role in terrestrial acidic hot springs.</title>
        <authorList>
            <person name="Mardanov A.V."/>
            <person name="Svetlitchnyi V.A."/>
            <person name="Beletsky A.V."/>
            <person name="Prokofeva M.I."/>
            <person name="Bonch-Osmolovskaya E.A."/>
            <person name="Ravin N.V."/>
            <person name="Skryabin K.G."/>
        </authorList>
    </citation>
    <scope>NUCLEOTIDE SEQUENCE [LARGE SCALE GENOMIC DNA]</scope>
    <source>
        <strain evidence="7">DSM 16705 / JCM 18335 / VKM B-2471 / 345-15</strain>
    </source>
</reference>
<evidence type="ECO:0000259" key="5">
    <source>
        <dbReference type="Pfam" id="PF00588"/>
    </source>
</evidence>
<dbReference type="Proteomes" id="UP000000346">
    <property type="component" value="Chromosome"/>
</dbReference>
<dbReference type="SUPFAM" id="SSF75217">
    <property type="entry name" value="alpha/beta knot"/>
    <property type="match status" value="1"/>
</dbReference>
<dbReference type="PANTHER" id="PTHR42786:SF2">
    <property type="entry name" value="TRNA (CYTIDINE_URIDINE-2'-O-)-METHYLTRANSFERASE TRMJ"/>
    <property type="match status" value="1"/>
</dbReference>
<dbReference type="eggNOG" id="arCOG01018">
    <property type="taxonomic scope" value="Archaea"/>
</dbReference>
<dbReference type="InterPro" id="IPR029028">
    <property type="entry name" value="Alpha/beta_knot_MTases"/>
</dbReference>
<evidence type="ECO:0000313" key="6">
    <source>
        <dbReference type="EMBL" id="ADL18852.1"/>
    </source>
</evidence>
<evidence type="ECO:0000256" key="3">
    <source>
        <dbReference type="ARBA" id="ARBA00022679"/>
    </source>
</evidence>
<name>D9Q0L4_ACIS3</name>
<dbReference type="RefSeq" id="WP_013266364.1">
    <property type="nucleotide sequence ID" value="NC_014374.1"/>
</dbReference>
<gene>
    <name evidence="6" type="ordered locus">ASAC_0445</name>
</gene>
<accession>D9Q0L4</accession>
<dbReference type="InterPro" id="IPR004384">
    <property type="entry name" value="RNA_MeTrfase_TrmJ/LasT"/>
</dbReference>
<organism evidence="6 7">
    <name type="scientific">Acidilobus saccharovorans (strain DSM 16705 / JCM 18335 / VKM B-2471 / 345-15)</name>
    <dbReference type="NCBI Taxonomy" id="666510"/>
    <lineage>
        <taxon>Archaea</taxon>
        <taxon>Thermoproteota</taxon>
        <taxon>Thermoprotei</taxon>
        <taxon>Acidilobales</taxon>
        <taxon>Acidilobaceae</taxon>
        <taxon>Acidilobus</taxon>
    </lineage>
</organism>
<proteinExistence type="inferred from homology"/>
<dbReference type="GO" id="GO:0005829">
    <property type="term" value="C:cytosol"/>
    <property type="evidence" value="ECO:0007669"/>
    <property type="project" value="TreeGrafter"/>
</dbReference>
<dbReference type="InterPro" id="IPR001537">
    <property type="entry name" value="SpoU_MeTrfase"/>
</dbReference>
<dbReference type="GeneID" id="9498675"/>
<dbReference type="InParanoid" id="D9Q0L4"/>
<keyword evidence="4" id="KW-0949">S-adenosyl-L-methionine</keyword>
<dbReference type="GO" id="GO:0008173">
    <property type="term" value="F:RNA methyltransferase activity"/>
    <property type="evidence" value="ECO:0007669"/>
    <property type="project" value="InterPro"/>
</dbReference>
<dbReference type="PANTHER" id="PTHR42786">
    <property type="entry name" value="TRNA/RRNA METHYLTRANSFERASE"/>
    <property type="match status" value="1"/>
</dbReference>
<dbReference type="Gene3D" id="3.40.1280.10">
    <property type="match status" value="1"/>
</dbReference>
<dbReference type="HOGENOM" id="CLU_056931_3_0_2"/>
<keyword evidence="2 6" id="KW-0489">Methyltransferase</keyword>
<keyword evidence="3" id="KW-0808">Transferase</keyword>
<dbReference type="PIRSF" id="PIRSF004808">
    <property type="entry name" value="LasT"/>
    <property type="match status" value="1"/>
</dbReference>
<sequence>MALRLRLVAVGIEGPVNLGYIFRLSENFEVDELYLVSPTASVAESLRWAAKASDMAWKATVVGSLKEALRDVELSVCTSDESSARDLLRSPVSPEQAAELMIARKGTVALVVGRESVGLTRDELAQCDLLCTIPASPKYTALNVSNATAVLLYEIYKARRKSPEYEPPSRKTIALAEAYARSLAAAVGSSEDDPGLSVRRLLSKATAAEARHLLNLLSKACSSLGCRDMARRKLEELCGGPCEEA</sequence>
<dbReference type="OrthoDB" id="372184at2157"/>
<comment type="similarity">
    <text evidence="1">Belongs to the class IV-like SAM-binding methyltransferase superfamily. RNA methyltransferase TrmH family.</text>
</comment>
<dbReference type="InterPro" id="IPR029026">
    <property type="entry name" value="tRNA_m1G_MTases_N"/>
</dbReference>